<keyword evidence="2" id="KW-0969">Cilium</keyword>
<dbReference type="Pfam" id="PF14858">
    <property type="entry name" value="CFAP54_N"/>
    <property type="match status" value="1"/>
</dbReference>
<dbReference type="PANTHER" id="PTHR33487">
    <property type="entry name" value="CILIA- AND FLAGELLA-ASSOCIATED PROTEIN 54"/>
    <property type="match status" value="1"/>
</dbReference>
<proteinExistence type="predicted"/>
<comment type="caution">
    <text evidence="2">The sequence shown here is derived from an EMBL/GenBank/DDBJ whole genome shotgun (WGS) entry which is preliminary data.</text>
</comment>
<feature type="compositionally biased region" description="Basic and acidic residues" evidence="1">
    <location>
        <begin position="1348"/>
        <end position="1362"/>
    </location>
</feature>
<keyword evidence="3" id="KW-1185">Reference proteome</keyword>
<feature type="compositionally biased region" description="Polar residues" evidence="1">
    <location>
        <begin position="1580"/>
        <end position="1593"/>
    </location>
</feature>
<evidence type="ECO:0000256" key="1">
    <source>
        <dbReference type="SAM" id="MobiDB-lite"/>
    </source>
</evidence>
<protein>
    <submittedName>
        <fullName evidence="2">Cilia- and flagella-associated protein 54-like</fullName>
    </submittedName>
</protein>
<name>A0AAV4JK30_9GAST</name>
<feature type="compositionally biased region" description="Basic and acidic residues" evidence="1">
    <location>
        <begin position="846"/>
        <end position="857"/>
    </location>
</feature>
<feature type="region of interest" description="Disordered" evidence="1">
    <location>
        <begin position="1175"/>
        <end position="1200"/>
    </location>
</feature>
<dbReference type="EMBL" id="BMAT01010245">
    <property type="protein sequence ID" value="GFS23148.1"/>
    <property type="molecule type" value="Genomic_DNA"/>
</dbReference>
<organism evidence="2 3">
    <name type="scientific">Elysia marginata</name>
    <dbReference type="NCBI Taxonomy" id="1093978"/>
    <lineage>
        <taxon>Eukaryota</taxon>
        <taxon>Metazoa</taxon>
        <taxon>Spiralia</taxon>
        <taxon>Lophotrochozoa</taxon>
        <taxon>Mollusca</taxon>
        <taxon>Gastropoda</taxon>
        <taxon>Heterobranchia</taxon>
        <taxon>Euthyneura</taxon>
        <taxon>Panpulmonata</taxon>
        <taxon>Sacoglossa</taxon>
        <taxon>Placobranchoidea</taxon>
        <taxon>Plakobranchidae</taxon>
        <taxon>Elysia</taxon>
    </lineage>
</organism>
<dbReference type="InterPro" id="IPR027912">
    <property type="entry name" value="CFAP54"/>
</dbReference>
<feature type="region of interest" description="Disordered" evidence="1">
    <location>
        <begin position="435"/>
        <end position="462"/>
    </location>
</feature>
<feature type="compositionally biased region" description="Polar residues" evidence="1">
    <location>
        <begin position="612"/>
        <end position="624"/>
    </location>
</feature>
<feature type="compositionally biased region" description="Basic and acidic residues" evidence="1">
    <location>
        <begin position="1567"/>
        <end position="1579"/>
    </location>
</feature>
<evidence type="ECO:0000313" key="2">
    <source>
        <dbReference type="EMBL" id="GFS23148.1"/>
    </source>
</evidence>
<gene>
    <name evidence="2" type="ORF">ElyMa_005126300</name>
</gene>
<dbReference type="Proteomes" id="UP000762676">
    <property type="component" value="Unassembled WGS sequence"/>
</dbReference>
<feature type="region of interest" description="Disordered" evidence="1">
    <location>
        <begin position="1348"/>
        <end position="1381"/>
    </location>
</feature>
<dbReference type="GO" id="GO:0060271">
    <property type="term" value="P:cilium assembly"/>
    <property type="evidence" value="ECO:0007669"/>
    <property type="project" value="TreeGrafter"/>
</dbReference>
<keyword evidence="2" id="KW-0282">Flagellum</keyword>
<dbReference type="PANTHER" id="PTHR33487:SF1">
    <property type="entry name" value="CILIA- AND FLAGELLA-ASSOCIATED PROTEIN 54"/>
    <property type="match status" value="1"/>
</dbReference>
<sequence length="2228" mass="247625">MSSILSNAAVAAVTRGQPSTYYSRDNRPNPVLQALDQELKLFVSYMKKRAAPGYVKPSDESHARPADTLFVLWNKYEPRLPAQYYQEKLLEIGDFLVSIKEYKLALWQCYERYLLTFGDVNVEEISDVDTFRETFFPEGFGAKNAGLTVLEYLLWASMCMETSVPLLGVRYLKWRATLYTAVCQCYYDCKAGEQAEKFARRGLTKISELSHLEGMSSNKDTALTEVSFRTATVRMALMVFKRSVFETRRKPKGILRPKTRANLKDALNLPWPRTPTEKLIADMFDGGSAQFLAILESLSDSNRRILQTSPPAPDNEPEILDVFCELMMAAQEILAGGAGNRVTGATKAQVALGAYPLTSVIPQGSLMTMAARGEEGVPLDAVIQLLKLAYNYEHWDVFENLMEPVLTMIKQCGEERFRWDIKALELLKAMGKMGSGRRVKKQPAVQEEEDPEKPAAPPAASAVPSASLKSALVGDELINVADILMSIVTGPYKPDEIEIDIVVDATMFLWTKCKLVFQKYQTGSVDNPRFLQKMDNPTKWMHLLDTVHQALGWCGLSSVDPALTAEVVLRLAMVYESSAQLDTADDTKSALKESKTTLTDYGTGTPGGESSAIPQPTTNNPSRASQLSLGAQMSARAQLVQARDILDLGLKNVSFARKAVALNDGKNIADVTWVKHQGNDFESMTGELNPEIFASELTKEMTEGTVGGEDAGVTNPDVLLPTSMQGSATAVWNMIKDLHLELILMYHRVCLKLAALGPPQDLWKNAKGSTRQSRMQKDSSDQDTQQVEDFEKLIARCNKNYLSKALLFTQRAVMLGTDGAPTAEQRNLLEEALTFVQRVQTEEKRIHQENTGVEERAVAPSKTPPPPVLVCRTDTAMVFRPAPFVPISGEKVPSFRCEMTVTGLQPDERYVFAVAAYTTEGKLIGDGVGETTKPVLASHSLPVLMTWAFISQMAYQVGCYDIADHACSVLWDHFVVRPQVPASSTYITEAKRDFKLTLLRLNQRAVCLSSPVLLRQFLTSIMISVDTAVREGRLFCDLVCDRGAPYSRQIARLHQCERMLVALELAGWLNEANLALQAAVQIYGLLAPVLYFKIPSLAVVQILQRVHAVLQEIPLGLIQKRQGFITDSLNHMIACVTFHMAKALRTWGQKTLANTIIEAGRRLLATEADAKTVEDKADAGDDASVTNEAAGKGKKKSQVPPLVARKTVSKDELDGPVNEELKALEAHMLSVTKAATAEHELSGSEDPSILHSYISYLPSFIAFKEVVKFKRRQRYLEFLVHVSQKGLTEGMADQVVMWCEDGMQWLTKRNESIIGTRAFLNKQPGAVTVSGDDPRKFAAAMVEYSKDKDTPREKLTGRKESVTGKTAGGKAGGAGGRKKTKYKPLGVTESMSEASRQLQEERELKALDTLGLYFVDMVRLKSRRVRMRKITVDEAPWRSQLNIIHGLSHFSTFLQKLEKREKMLGSMGTSMNRTNFLDQEWFTFETAGVMIVGWEGGPGPISHADYLSLAGPGLDTARGHRALDTANKTMSQVTGDRPRTTGIEFAAAAATGAPPPPLYTIPPEAEDTPRTYRSDKTAESTEQSTKVQEDSSPLTTAATIEALEKTFACLTRAVTLAHRGQHWTLLQNAGRALWNCAHTALLRAFTADQSGSDPGLLTTDMLRSLVWRPFYMASDCVLDMMATLQQSLERQASRAKSRGKNLGEYFESWVGDVCSERGGASLKFDSLLDDTTVTDARWTRRLVLRTLELLYLEMKWEKLVDLALRYSALTNNRYAEQVIPLLVQAQHHLERRVKGSGGPAPPQPHFQLLQKQLGHVVRAKDYLRAQLRLQVDKEALAKTIQPGAQIDPLGHDTYSEQDAFRLSCVPLDRETSLQSLRETLDQAHYTARALQHSRKLLSLYLAGQQNVQESTLGREVTHVDFQLAAGHPQPTMPPNKMTSDFLSTSEVQVTPIPRSQLGTVISSYEKTIEILFAKNQKGLAAQAMHELGNIYFHSKNPRYILTSDIGLRIECCFLSGYLFKALLRSSLPHPTADRDYALYDVGEGCEVTNLVPGVDFMSDRYRCNGRQLVAALRWVTEELSRAHHNLFVLPLLTLSQYFTTFVCRDVQRAVDCRVLKVRVLTDLGLYSQAMVELGRLLNGERLPHTGDSNFRQMEGRSIGRNSKFMSDKPIMEPQNVKILETLLDKRLSSSLGTLFGPHMTCHLNLVQAHLFVSLAATIPVLPKVEEHL</sequence>
<feature type="region of interest" description="Disordered" evidence="1">
    <location>
        <begin position="846"/>
        <end position="866"/>
    </location>
</feature>
<feature type="region of interest" description="Disordered" evidence="1">
    <location>
        <begin position="597"/>
        <end position="624"/>
    </location>
</feature>
<feature type="region of interest" description="Disordered" evidence="1">
    <location>
        <begin position="764"/>
        <end position="785"/>
    </location>
</feature>
<reference evidence="2 3" key="1">
    <citation type="journal article" date="2021" name="Elife">
        <title>Chloroplast acquisition without the gene transfer in kleptoplastic sea slugs, Plakobranchus ocellatus.</title>
        <authorList>
            <person name="Maeda T."/>
            <person name="Takahashi S."/>
            <person name="Yoshida T."/>
            <person name="Shimamura S."/>
            <person name="Takaki Y."/>
            <person name="Nagai Y."/>
            <person name="Toyoda A."/>
            <person name="Suzuki Y."/>
            <person name="Arimoto A."/>
            <person name="Ishii H."/>
            <person name="Satoh N."/>
            <person name="Nishiyama T."/>
            <person name="Hasebe M."/>
            <person name="Maruyama T."/>
            <person name="Minagawa J."/>
            <person name="Obokata J."/>
            <person name="Shigenobu S."/>
        </authorList>
    </citation>
    <scope>NUCLEOTIDE SEQUENCE [LARGE SCALE GENOMIC DNA]</scope>
</reference>
<feature type="region of interest" description="Disordered" evidence="1">
    <location>
        <begin position="1552"/>
        <end position="1593"/>
    </location>
</feature>
<feature type="compositionally biased region" description="Gly residues" evidence="1">
    <location>
        <begin position="1366"/>
        <end position="1375"/>
    </location>
</feature>
<accession>A0AAV4JK30</accession>
<keyword evidence="2" id="KW-0966">Cell projection</keyword>
<evidence type="ECO:0000313" key="3">
    <source>
        <dbReference type="Proteomes" id="UP000762676"/>
    </source>
</evidence>